<evidence type="ECO:0000313" key="3">
    <source>
        <dbReference type="Proteomes" id="UP000184052"/>
    </source>
</evidence>
<dbReference type="SUPFAM" id="SSF141868">
    <property type="entry name" value="EAL domain-like"/>
    <property type="match status" value="1"/>
</dbReference>
<dbReference type="PROSITE" id="PS50883">
    <property type="entry name" value="EAL"/>
    <property type="match status" value="1"/>
</dbReference>
<dbReference type="RefSeq" id="WP_073049771.1">
    <property type="nucleotide sequence ID" value="NZ_FQZL01000017.1"/>
</dbReference>
<dbReference type="Gene3D" id="3.20.20.450">
    <property type="entry name" value="EAL domain"/>
    <property type="match status" value="1"/>
</dbReference>
<dbReference type="InterPro" id="IPR043128">
    <property type="entry name" value="Rev_trsase/Diguanyl_cyclase"/>
</dbReference>
<dbReference type="Proteomes" id="UP000184052">
    <property type="component" value="Unassembled WGS sequence"/>
</dbReference>
<name>A0A1M6IJ34_9FIRM</name>
<dbReference type="CDD" id="cd01948">
    <property type="entry name" value="EAL"/>
    <property type="match status" value="1"/>
</dbReference>
<dbReference type="InterPro" id="IPR050706">
    <property type="entry name" value="Cyclic-di-GMP_PDE-like"/>
</dbReference>
<dbReference type="Pfam" id="PF00990">
    <property type="entry name" value="GGDEF"/>
    <property type="match status" value="1"/>
</dbReference>
<dbReference type="SMART" id="SM00052">
    <property type="entry name" value="EAL"/>
    <property type="match status" value="1"/>
</dbReference>
<dbReference type="InterPro" id="IPR001633">
    <property type="entry name" value="EAL_dom"/>
</dbReference>
<organism evidence="2 3">
    <name type="scientific">Dethiosulfatibacter aminovorans DSM 17477</name>
    <dbReference type="NCBI Taxonomy" id="1121476"/>
    <lineage>
        <taxon>Bacteria</taxon>
        <taxon>Bacillati</taxon>
        <taxon>Bacillota</taxon>
        <taxon>Tissierellia</taxon>
        <taxon>Dethiosulfatibacter</taxon>
    </lineage>
</organism>
<dbReference type="Pfam" id="PF00563">
    <property type="entry name" value="EAL"/>
    <property type="match status" value="1"/>
</dbReference>
<gene>
    <name evidence="2" type="ORF">SAMN02745751_02350</name>
</gene>
<dbReference type="InterPro" id="IPR035919">
    <property type="entry name" value="EAL_sf"/>
</dbReference>
<accession>A0A1M6IJ34</accession>
<feature type="domain" description="EAL" evidence="1">
    <location>
        <begin position="194"/>
        <end position="444"/>
    </location>
</feature>
<dbReference type="InterPro" id="IPR000160">
    <property type="entry name" value="GGDEF_dom"/>
</dbReference>
<evidence type="ECO:0000259" key="1">
    <source>
        <dbReference type="PROSITE" id="PS50883"/>
    </source>
</evidence>
<dbReference type="InterPro" id="IPR029787">
    <property type="entry name" value="Nucleotide_cyclase"/>
</dbReference>
<dbReference type="OrthoDB" id="9805474at2"/>
<dbReference type="SUPFAM" id="SSF55073">
    <property type="entry name" value="Nucleotide cyclase"/>
    <property type="match status" value="1"/>
</dbReference>
<dbReference type="PANTHER" id="PTHR33121:SF70">
    <property type="entry name" value="SIGNALING PROTEIN YKOW"/>
    <property type="match status" value="1"/>
</dbReference>
<proteinExistence type="predicted"/>
<sequence>MNMKIPYTFHFSTFLLATFVEYAKKKTAGILQKRSPNVVKFKYDLSRSIARNPSRKFSVLALEIENINEIHRYLGCKAGNEAINFIKKRARTFFKGCEVYSIFYNEISIVIPCIDEYEACSQGVRFMENYAKPVRINNRSIKINMFCGIVNYPNHGKTSKEIFQKMGRTLTQSKIDHRTVSIYDSKITSKIKNDYCILNNIREAVEKNELRLVYHPKIDIVKNRIVGAEALLRWDNHKNINIAEMIEVSENVGYITDISKAVIDIVIKQMEEWKKEGMEIKVAINISPLDLMNDVLYDHLVERFKKSTVKPEMLELEITERNTYREEDKVLDMLNKLKKLGLGITMDDFGTGFNSLKYILKFPIDTIKIDKYFIDTVEDNNTKNVIEGINNTARQTGMVVIAEGVETKSQIQALENIGCRIIQGYYFSKPLNPESFKEYYNEYGHSETKTENANCVLSTVKKCS</sequence>
<dbReference type="Gene3D" id="3.30.70.270">
    <property type="match status" value="1"/>
</dbReference>
<keyword evidence="3" id="KW-1185">Reference proteome</keyword>
<protein>
    <submittedName>
        <fullName evidence="2">EAL domain, c-di-GMP-specific phosphodiesterase class I (Or its enzymatically inactive variant)</fullName>
    </submittedName>
</protein>
<dbReference type="GO" id="GO:0071111">
    <property type="term" value="F:cyclic-guanylate-specific phosphodiesterase activity"/>
    <property type="evidence" value="ECO:0007669"/>
    <property type="project" value="InterPro"/>
</dbReference>
<dbReference type="EMBL" id="FQZL01000017">
    <property type="protein sequence ID" value="SHJ34454.1"/>
    <property type="molecule type" value="Genomic_DNA"/>
</dbReference>
<evidence type="ECO:0000313" key="2">
    <source>
        <dbReference type="EMBL" id="SHJ34454.1"/>
    </source>
</evidence>
<reference evidence="2 3" key="1">
    <citation type="submission" date="2016-11" db="EMBL/GenBank/DDBJ databases">
        <authorList>
            <person name="Jaros S."/>
            <person name="Januszkiewicz K."/>
            <person name="Wedrychowicz H."/>
        </authorList>
    </citation>
    <scope>NUCLEOTIDE SEQUENCE [LARGE SCALE GENOMIC DNA]</scope>
    <source>
        <strain evidence="2 3">DSM 17477</strain>
    </source>
</reference>
<dbReference type="AlphaFoldDB" id="A0A1M6IJ34"/>
<dbReference type="PANTHER" id="PTHR33121">
    <property type="entry name" value="CYCLIC DI-GMP PHOSPHODIESTERASE PDEF"/>
    <property type="match status" value="1"/>
</dbReference>
<dbReference type="STRING" id="1121476.SAMN02745751_02350"/>